<protein>
    <submittedName>
        <fullName evidence="2">Uncharacterized protein</fullName>
    </submittedName>
</protein>
<evidence type="ECO:0000313" key="2">
    <source>
        <dbReference type="EMBL" id="SKA17680.1"/>
    </source>
</evidence>
<proteinExistence type="predicted"/>
<feature type="region of interest" description="Disordered" evidence="1">
    <location>
        <begin position="284"/>
        <end position="357"/>
    </location>
</feature>
<reference evidence="2 3" key="1">
    <citation type="submission" date="2017-02" db="EMBL/GenBank/DDBJ databases">
        <authorList>
            <person name="Peterson S.W."/>
        </authorList>
    </citation>
    <scope>NUCLEOTIDE SEQUENCE [LARGE SCALE GENOMIC DNA]</scope>
    <source>
        <strain evidence="2 3">DSM 45154</strain>
    </source>
</reference>
<organism evidence="2 3">
    <name type="scientific">Marinactinospora thermotolerans DSM 45154</name>
    <dbReference type="NCBI Taxonomy" id="1122192"/>
    <lineage>
        <taxon>Bacteria</taxon>
        <taxon>Bacillati</taxon>
        <taxon>Actinomycetota</taxon>
        <taxon>Actinomycetes</taxon>
        <taxon>Streptosporangiales</taxon>
        <taxon>Nocardiopsidaceae</taxon>
        <taxon>Marinactinospora</taxon>
    </lineage>
</organism>
<feature type="compositionally biased region" description="Basic and acidic residues" evidence="1">
    <location>
        <begin position="335"/>
        <end position="348"/>
    </location>
</feature>
<dbReference type="STRING" id="1122192.SAMN02745673_02850"/>
<dbReference type="EMBL" id="FUWS01000007">
    <property type="protein sequence ID" value="SKA17680.1"/>
    <property type="molecule type" value="Genomic_DNA"/>
</dbReference>
<evidence type="ECO:0000256" key="1">
    <source>
        <dbReference type="SAM" id="MobiDB-lite"/>
    </source>
</evidence>
<accession>A0A1T4RNV4</accession>
<evidence type="ECO:0000313" key="3">
    <source>
        <dbReference type="Proteomes" id="UP000190637"/>
    </source>
</evidence>
<keyword evidence="3" id="KW-1185">Reference proteome</keyword>
<gene>
    <name evidence="2" type="ORF">SAMN02745673_02850</name>
</gene>
<dbReference type="Proteomes" id="UP000190637">
    <property type="component" value="Unassembled WGS sequence"/>
</dbReference>
<sequence>MSNARPRSVSVVALLADIPTTGQLGDAQARRFPLDGPDLATQADAFLDFAGGHLAAGRKVVALYPKWRAERARRAIRFARGSFRTDHIAAVEVDLSPLAFSLMADQLAYLAPYLPSGLIAALADELQRHILAGAWLKNVGNLSTIPITVGQHMGSYAPKVTFLAVSAPVQQVGRVRRGDPTPNIPFRPVDPVQMLVSAGGGADTESFDSRFLPALQPVSAQKLPEQPLGAEYWGSSKYIEFVAFSAHQDSLTRPAHAVRPTACAWCREPVTAAQCPFCRAVNQRPAGRPPSYSRAAQVPAPTQPAPARPGASAPMDGLPGRPASSLLPAGGETAGDGRVDHGNVDPHLHAPSQPVRR</sequence>
<name>A0A1T4RNV4_9ACTN</name>
<dbReference type="RefSeq" id="WP_235000986.1">
    <property type="nucleotide sequence ID" value="NZ_FUWS01000007.1"/>
</dbReference>
<dbReference type="AlphaFoldDB" id="A0A1T4RNV4"/>